<reference evidence="1 2" key="1">
    <citation type="submission" date="2019-08" db="EMBL/GenBank/DDBJ databases">
        <title>The genome of the soybean aphid Biotype 1, its phylome, world population structure and adaptation to the North American continent.</title>
        <authorList>
            <person name="Giordano R."/>
            <person name="Donthu R.K."/>
            <person name="Hernandez A.G."/>
            <person name="Wright C.L."/>
            <person name="Zimin A.V."/>
        </authorList>
    </citation>
    <scope>NUCLEOTIDE SEQUENCE [LARGE SCALE GENOMIC DNA]</scope>
    <source>
        <tissue evidence="1">Whole aphids</tissue>
    </source>
</reference>
<comment type="caution">
    <text evidence="1">The sequence shown here is derived from an EMBL/GenBank/DDBJ whole genome shotgun (WGS) entry which is preliminary data.</text>
</comment>
<protein>
    <submittedName>
        <fullName evidence="1">Uncharacterized protein</fullName>
    </submittedName>
</protein>
<evidence type="ECO:0000313" key="2">
    <source>
        <dbReference type="Proteomes" id="UP000475862"/>
    </source>
</evidence>
<evidence type="ECO:0000313" key="1">
    <source>
        <dbReference type="EMBL" id="KAE9525248.1"/>
    </source>
</evidence>
<proteinExistence type="predicted"/>
<dbReference type="AlphaFoldDB" id="A0A6G0T4A6"/>
<accession>A0A6G0T4A6</accession>
<keyword evidence="2" id="KW-1185">Reference proteome</keyword>
<sequence length="224" mass="25662">MCDVLRQLLHVWICISLDQNSSIKASLNSDFVKNLSDVDLFDCHKMSVLIFLCWSFVYYAPQHVSYYFDFYCRVLLLYQNLTIPFDFFFECLECFFTDCLPFRFLILKNLGVEVEFSSKSSPCRWAPIITIFSFNVFFTLRAYNKKNIKHNSVCLTHGVQRCDQMAGNGILLRYCRSPYTKIDGRRSGLSAASVTGLLLSLVLVGGRIAVELGPGPRCRWSASC</sequence>
<name>A0A6G0T4A6_APHGL</name>
<dbReference type="Proteomes" id="UP000475862">
    <property type="component" value="Unassembled WGS sequence"/>
</dbReference>
<dbReference type="EMBL" id="VYZN01000061">
    <property type="protein sequence ID" value="KAE9525248.1"/>
    <property type="molecule type" value="Genomic_DNA"/>
</dbReference>
<gene>
    <name evidence="1" type="ORF">AGLY_014316</name>
</gene>
<organism evidence="1 2">
    <name type="scientific">Aphis glycines</name>
    <name type="common">Soybean aphid</name>
    <dbReference type="NCBI Taxonomy" id="307491"/>
    <lineage>
        <taxon>Eukaryota</taxon>
        <taxon>Metazoa</taxon>
        <taxon>Ecdysozoa</taxon>
        <taxon>Arthropoda</taxon>
        <taxon>Hexapoda</taxon>
        <taxon>Insecta</taxon>
        <taxon>Pterygota</taxon>
        <taxon>Neoptera</taxon>
        <taxon>Paraneoptera</taxon>
        <taxon>Hemiptera</taxon>
        <taxon>Sternorrhyncha</taxon>
        <taxon>Aphidomorpha</taxon>
        <taxon>Aphidoidea</taxon>
        <taxon>Aphididae</taxon>
        <taxon>Aphidini</taxon>
        <taxon>Aphis</taxon>
        <taxon>Aphis</taxon>
    </lineage>
</organism>